<organism evidence="1 2">
    <name type="scientific">Eremothecium cymbalariae (strain CBS 270.75 / DBVPG 7215 / KCTC 17166 / NRRL Y-17582)</name>
    <name type="common">Yeast</name>
    <dbReference type="NCBI Taxonomy" id="931890"/>
    <lineage>
        <taxon>Eukaryota</taxon>
        <taxon>Fungi</taxon>
        <taxon>Dikarya</taxon>
        <taxon>Ascomycota</taxon>
        <taxon>Saccharomycotina</taxon>
        <taxon>Saccharomycetes</taxon>
        <taxon>Saccharomycetales</taxon>
        <taxon>Saccharomycetaceae</taxon>
        <taxon>Eremothecium</taxon>
    </lineage>
</organism>
<reference evidence="2" key="1">
    <citation type="journal article" date="2012" name="G3 (Bethesda)">
        <title>Pichia sorbitophila, an interspecies yeast hybrid reveals early steps of genome resolution following polyploidization.</title>
        <authorList>
            <person name="Leh Louis V."/>
            <person name="Despons L."/>
            <person name="Friedrich A."/>
            <person name="Martin T."/>
            <person name="Durrens P."/>
            <person name="Casaregola S."/>
            <person name="Neuveglise C."/>
            <person name="Fairhead C."/>
            <person name="Marck C."/>
            <person name="Cruz J.A."/>
            <person name="Straub M.L."/>
            <person name="Kugler V."/>
            <person name="Sacerdot C."/>
            <person name="Uzunov Z."/>
            <person name="Thierry A."/>
            <person name="Weiss S."/>
            <person name="Bleykasten C."/>
            <person name="De Montigny J."/>
            <person name="Jacques N."/>
            <person name="Jung P."/>
            <person name="Lemaire M."/>
            <person name="Mallet S."/>
            <person name="Morel G."/>
            <person name="Richard G.F."/>
            <person name="Sarkar A."/>
            <person name="Savel G."/>
            <person name="Schacherer J."/>
            <person name="Seret M.L."/>
            <person name="Talla E."/>
            <person name="Samson G."/>
            <person name="Jubin C."/>
            <person name="Poulain J."/>
            <person name="Vacherie B."/>
            <person name="Barbe V."/>
            <person name="Pelletier E."/>
            <person name="Sherman D.J."/>
            <person name="Westhof E."/>
            <person name="Weissenbach J."/>
            <person name="Baret P.V."/>
            <person name="Wincker P."/>
            <person name="Gaillardin C."/>
            <person name="Dujon B."/>
            <person name="Souciet J.L."/>
        </authorList>
    </citation>
    <scope>NUCLEOTIDE SEQUENCE [LARGE SCALE GENOMIC DNA]</scope>
    <source>
        <strain evidence="2">CBS 270.75 / DBVPG 7215 / KCTC 17166 / NRRL Y-17582</strain>
    </source>
</reference>
<dbReference type="KEGG" id="erc:Ecym_7405"/>
<dbReference type="OrthoDB" id="4032425at2759"/>
<dbReference type="STRING" id="931890.G8JWL6"/>
<dbReference type="RefSeq" id="XP_003648048.1">
    <property type="nucleotide sequence ID" value="XM_003648000.1"/>
</dbReference>
<name>G8JWL6_ERECY</name>
<dbReference type="Proteomes" id="UP000006790">
    <property type="component" value="Chromosome 7"/>
</dbReference>
<dbReference type="eggNOG" id="ENOG502QRJV">
    <property type="taxonomic scope" value="Eukaryota"/>
</dbReference>
<keyword evidence="2" id="KW-1185">Reference proteome</keyword>
<evidence type="ECO:0008006" key="3">
    <source>
        <dbReference type="Google" id="ProtNLM"/>
    </source>
</evidence>
<accession>G8JWL6</accession>
<sequence>MFDVQQFLSLPIDTRLEVYKQLNGHFTLLDPLSSSSSAVLLPSSKIENYNTEQSELQIERFRGYIAHYEYIPYFINSWVRYSSWLRYDCVVLDYLRLNHQYESGLTKLHWIDLDDGVAHIGVFDSRDDMLQVWYNVEEYRRWVLSPPFGAVPSYRGDIDTMNEVEKSWTAMHLDTGVVGEIKKLLLGLVRNQELLDSVRSVTLTQEEFIAQEQTGDVINYVVSQLDAFRYLRCVKIRSKLLFGKLVNLKGSRDNPGTTIGYSVRKRIRELHITGLYNGIPTCDLTKWENCVTIRLQHLTGIVDLNGFLMPKNLRCLILKNVQILKWWEFQELEKMVQTSDNIIIERHDLTSYQAGMNLDEKNNECNAGFERRKVRLVNRLVIEQEVYFKMENLLLPKFQNINHLVLQYVGQFIGKLVVPGRLYHNRRLKTFACGPVELMVV</sequence>
<dbReference type="AlphaFoldDB" id="G8JWL6"/>
<dbReference type="HOGENOM" id="CLU_046445_0_0_1"/>
<protein>
    <recommendedName>
        <fullName evidence="3">Centromere DNA-binding protein complex CBF3 subunit C</fullName>
    </recommendedName>
</protein>
<dbReference type="InParanoid" id="G8JWL6"/>
<dbReference type="OMA" id="WYTFKEY"/>
<dbReference type="GeneID" id="11469773"/>
<evidence type="ECO:0000313" key="1">
    <source>
        <dbReference type="EMBL" id="AET41231.1"/>
    </source>
</evidence>
<proteinExistence type="predicted"/>
<gene>
    <name evidence="1" type="ordered locus">Ecym_7405</name>
</gene>
<dbReference type="EMBL" id="CP002503">
    <property type="protein sequence ID" value="AET41231.1"/>
    <property type="molecule type" value="Genomic_DNA"/>
</dbReference>
<dbReference type="FunCoup" id="G8JWL6">
    <property type="interactions" value="109"/>
</dbReference>
<evidence type="ECO:0000313" key="2">
    <source>
        <dbReference type="Proteomes" id="UP000006790"/>
    </source>
</evidence>